<feature type="domain" description="Peptidoglycan binding-like" evidence="1">
    <location>
        <begin position="42"/>
        <end position="95"/>
    </location>
</feature>
<dbReference type="SUPFAM" id="SSF47090">
    <property type="entry name" value="PGBD-like"/>
    <property type="match status" value="1"/>
</dbReference>
<dbReference type="EMBL" id="CAFBMK010000285">
    <property type="protein sequence ID" value="CAB4945463.1"/>
    <property type="molecule type" value="Genomic_DNA"/>
</dbReference>
<proteinExistence type="predicted"/>
<dbReference type="Pfam" id="PF01471">
    <property type="entry name" value="PG_binding_1"/>
    <property type="match status" value="1"/>
</dbReference>
<dbReference type="InterPro" id="IPR002477">
    <property type="entry name" value="Peptidoglycan-bd-like"/>
</dbReference>
<name>A0A6J7JR80_9ZZZZ</name>
<dbReference type="InterPro" id="IPR036365">
    <property type="entry name" value="PGBD-like_sf"/>
</dbReference>
<gene>
    <name evidence="2" type="ORF">UFOPK3564_03194</name>
</gene>
<evidence type="ECO:0000313" key="2">
    <source>
        <dbReference type="EMBL" id="CAB4945463.1"/>
    </source>
</evidence>
<dbReference type="AlphaFoldDB" id="A0A6J7JR80"/>
<evidence type="ECO:0000259" key="1">
    <source>
        <dbReference type="Pfam" id="PF01471"/>
    </source>
</evidence>
<protein>
    <submittedName>
        <fullName evidence="2">Unannotated protein</fullName>
    </submittedName>
</protein>
<dbReference type="InterPro" id="IPR036366">
    <property type="entry name" value="PGBDSf"/>
</dbReference>
<dbReference type="Gene3D" id="1.10.101.10">
    <property type="entry name" value="PGBD-like superfamily/PGBD"/>
    <property type="match status" value="1"/>
</dbReference>
<accession>A0A6J7JR80</accession>
<reference evidence="2" key="1">
    <citation type="submission" date="2020-05" db="EMBL/GenBank/DDBJ databases">
        <authorList>
            <person name="Chiriac C."/>
            <person name="Salcher M."/>
            <person name="Ghai R."/>
            <person name="Kavagutti S V."/>
        </authorList>
    </citation>
    <scope>NUCLEOTIDE SEQUENCE</scope>
</reference>
<sequence>MSTIAHPAHLLRPRRRPAPGLLALALLPGAASRVDAVPAIDARAAQSRLVELGLLPAFAATGTWNPPTAEAVRRFQADRGLEQSGVAGTATAGRLLAA</sequence>
<organism evidence="2">
    <name type="scientific">freshwater metagenome</name>
    <dbReference type="NCBI Taxonomy" id="449393"/>
    <lineage>
        <taxon>unclassified sequences</taxon>
        <taxon>metagenomes</taxon>
        <taxon>ecological metagenomes</taxon>
    </lineage>
</organism>